<dbReference type="AlphaFoldDB" id="A0A5S6QLT1"/>
<dbReference type="Proteomes" id="UP000046395">
    <property type="component" value="Unassembled WGS sequence"/>
</dbReference>
<evidence type="ECO:0000256" key="1">
    <source>
        <dbReference type="ARBA" id="ARBA00022448"/>
    </source>
</evidence>
<dbReference type="STRING" id="70415.A0A5S6QLT1"/>
<feature type="region of interest" description="Disordered" evidence="4">
    <location>
        <begin position="525"/>
        <end position="549"/>
    </location>
</feature>
<dbReference type="InterPro" id="IPR040047">
    <property type="entry name" value="VPS50"/>
</dbReference>
<dbReference type="GO" id="GO:0000149">
    <property type="term" value="F:SNARE binding"/>
    <property type="evidence" value="ECO:0007669"/>
    <property type="project" value="TreeGrafter"/>
</dbReference>
<evidence type="ECO:0000256" key="4">
    <source>
        <dbReference type="SAM" id="MobiDB-lite"/>
    </source>
</evidence>
<proteinExistence type="predicted"/>
<keyword evidence="1" id="KW-0813">Transport</keyword>
<evidence type="ECO:0000259" key="5">
    <source>
        <dbReference type="Pfam" id="PF10474"/>
    </source>
</evidence>
<dbReference type="GO" id="GO:1990745">
    <property type="term" value="C:EARP complex"/>
    <property type="evidence" value="ECO:0007669"/>
    <property type="project" value="InterPro"/>
</dbReference>
<feature type="domain" description="Syndetin C-terminal" evidence="5">
    <location>
        <begin position="663"/>
        <end position="895"/>
    </location>
</feature>
<organism evidence="7 8">
    <name type="scientific">Trichuris muris</name>
    <name type="common">Mouse whipworm</name>
    <dbReference type="NCBI Taxonomy" id="70415"/>
    <lineage>
        <taxon>Eukaryota</taxon>
        <taxon>Metazoa</taxon>
        <taxon>Ecdysozoa</taxon>
        <taxon>Nematoda</taxon>
        <taxon>Enoplea</taxon>
        <taxon>Dorylaimia</taxon>
        <taxon>Trichinellida</taxon>
        <taxon>Trichuridae</taxon>
        <taxon>Trichuris</taxon>
    </lineage>
</organism>
<dbReference type="WBParaSite" id="TMUE_2000008124.1">
    <property type="protein sequence ID" value="TMUE_2000008124.1"/>
    <property type="gene ID" value="WBGene00302659"/>
</dbReference>
<evidence type="ECO:0000313" key="8">
    <source>
        <dbReference type="WBParaSite" id="TMUE_2000008124.1"/>
    </source>
</evidence>
<protein>
    <submittedName>
        <fullName evidence="8">Syndetin C-terminal domain-containing protein</fullName>
    </submittedName>
</protein>
<evidence type="ECO:0000259" key="6">
    <source>
        <dbReference type="Pfam" id="PF10475"/>
    </source>
</evidence>
<reference evidence="8" key="1">
    <citation type="submission" date="2019-12" db="UniProtKB">
        <authorList>
            <consortium name="WormBaseParasite"/>
        </authorList>
    </citation>
    <scope>IDENTIFICATION</scope>
</reference>
<dbReference type="GO" id="GO:0005829">
    <property type="term" value="C:cytosol"/>
    <property type="evidence" value="ECO:0007669"/>
    <property type="project" value="GOC"/>
</dbReference>
<feature type="compositionally biased region" description="Low complexity" evidence="4">
    <location>
        <begin position="528"/>
        <end position="539"/>
    </location>
</feature>
<evidence type="ECO:0000256" key="3">
    <source>
        <dbReference type="ARBA" id="ARBA00023054"/>
    </source>
</evidence>
<sequence length="904" mass="101361">MPTEPIKRIKRKVTSIIASKSRPLSAEKDIVDNVTSEGCTHATLGMVSRDGISQLTEADILESIESEYFSPIVDPISHELKKLPSLLDINQINADRRKIRQQLAVITRKVSDLILEQHPSFSAQMQDVANLKGAIEEVHAACLATRERIHQARDECTAHSLKVLCLYRRRQYMLNVQALIKLLKSLLQAEKHALDLIKDKDFIGAIKVCDEALRTVFSCDTCRPVKDMGKRMEALLQMIEEKLNSAAAEACFALNMKEYEHVVTAYSLLPTDKSLTERLVDQFAAAICNTASAVLERFQDGDSMPTSDFEALSRNVRRANLPVCLRELLQLLWHLLFSYHNVLWWYEGRAAAGMGNDDECSVLQFLEDHLTPMWESACFKVNCLVANVDFEKLGFEEFVNIFETCSRFAGFACVHLGDDIALVDILKQKCIAYFVRYHHSCLHQLATYLCSDAWEPVPVDSNFCWQQLPEFSKFSTFCHEAVGGSDHDLDISETFQAFRMEPCSANPFSVEEDCTECGVETERESCDTDSTTDGSTIDSSPEDEPQTNGLSVEPLICSSVDSMEPLLSNSALMLLRCIGRYIHVACISKVIAFTAISSLCQLFNLFFITLFKILFTVEEQKSLPSTCHFFVDLMERLLSAETDALVNVKNVACLNQLNDCNGLFGLAERLVAVESLMFVGKQLESMLVSIEALLPHAKRACVLQFGAQTLKLVPQMRNFVCAVVARKAVNCGGIAERIAGADWDLTELMSQHSAYVDDVIKELALFNRQLHMVNAVVKVSTEAHNILWQVCIEKLFSVLVDGFAGVKKSSAEGRALMQLDFQHLLMNIARLSGVRAVPGKDFVENFIKAYYLPEASMEQWIMDNRNKYSNKQLESVLNTSAHLSLKTRQRLFSLLAMTSGPTQK</sequence>
<keyword evidence="2" id="KW-0653">Protein transport</keyword>
<evidence type="ECO:0000256" key="2">
    <source>
        <dbReference type="ARBA" id="ARBA00022927"/>
    </source>
</evidence>
<dbReference type="GO" id="GO:0032456">
    <property type="term" value="P:endocytic recycling"/>
    <property type="evidence" value="ECO:0007669"/>
    <property type="project" value="InterPro"/>
</dbReference>
<name>A0A5S6QLT1_TRIMR</name>
<dbReference type="Pfam" id="PF10474">
    <property type="entry name" value="Syndetin_C"/>
    <property type="match status" value="1"/>
</dbReference>
<feature type="domain" description="Vacuolar protein sorting-associated protein 54 N-terminal" evidence="6">
    <location>
        <begin position="61"/>
        <end position="345"/>
    </location>
</feature>
<dbReference type="GO" id="GO:0042147">
    <property type="term" value="P:retrograde transport, endosome to Golgi"/>
    <property type="evidence" value="ECO:0007669"/>
    <property type="project" value="InterPro"/>
</dbReference>
<keyword evidence="3" id="KW-0175">Coiled coil</keyword>
<dbReference type="GO" id="GO:0015031">
    <property type="term" value="P:protein transport"/>
    <property type="evidence" value="ECO:0007669"/>
    <property type="project" value="UniProtKB-KW"/>
</dbReference>
<dbReference type="InterPro" id="IPR019515">
    <property type="entry name" value="VPS54_N"/>
</dbReference>
<dbReference type="PANTHER" id="PTHR13258">
    <property type="entry name" value="SYNDETIN"/>
    <property type="match status" value="1"/>
</dbReference>
<evidence type="ECO:0000313" key="7">
    <source>
        <dbReference type="Proteomes" id="UP000046395"/>
    </source>
</evidence>
<keyword evidence="7" id="KW-1185">Reference proteome</keyword>
<dbReference type="PANTHER" id="PTHR13258:SF0">
    <property type="entry name" value="SYNDETIN"/>
    <property type="match status" value="1"/>
</dbReference>
<dbReference type="InterPro" id="IPR019514">
    <property type="entry name" value="Syndetin_C"/>
</dbReference>
<dbReference type="Pfam" id="PF10475">
    <property type="entry name" value="Vps54_N"/>
    <property type="match status" value="1"/>
</dbReference>
<accession>A0A5S6QLT1</accession>